<evidence type="ECO:0000313" key="2">
    <source>
        <dbReference type="Proteomes" id="UP000473113"/>
    </source>
</evidence>
<dbReference type="EMBL" id="JAALTR010000074">
    <property type="protein sequence ID" value="NGW66372.1"/>
    <property type="molecule type" value="Genomic_DNA"/>
</dbReference>
<accession>A0A6M1XNB5</accession>
<protein>
    <submittedName>
        <fullName evidence="1">Biotin transporter BioY</fullName>
    </submittedName>
</protein>
<sequence length="28" mass="3141">LPEAIKATGAAYIGILMKKRLNRFLHTN</sequence>
<dbReference type="Proteomes" id="UP000473113">
    <property type="component" value="Unassembled WGS sequence"/>
</dbReference>
<name>A0A6M1XNB5_STAAU</name>
<evidence type="ECO:0000313" key="1">
    <source>
        <dbReference type="EMBL" id="NGW66372.1"/>
    </source>
</evidence>
<feature type="non-terminal residue" evidence="1">
    <location>
        <position position="1"/>
    </location>
</feature>
<reference evidence="1 2" key="1">
    <citation type="submission" date="2020-02" db="EMBL/GenBank/DDBJ databases">
        <title>Detection of Heterogeneous Vancomycin Intermediate Resistance in Methicillin Resistant Staphylococcus aureus Isolates from Latin-America.</title>
        <authorList>
            <person name="Castro-Cardozo B."/>
            <person name="Berrio M."/>
            <person name="Vargas M.L."/>
            <person name="Carvajal L.P."/>
            <person name="Millan L.V."/>
            <person name="Rios R."/>
            <person name="Hernandez A."/>
            <person name="Rincon S.L."/>
            <person name="Cubides P."/>
            <person name="Forero E."/>
            <person name="Dinh A."/>
            <person name="Seas C."/>
            <person name="Munita J.M."/>
            <person name="Arias C.A."/>
            <person name="Reyes J."/>
            <person name="Diaz L."/>
        </authorList>
    </citation>
    <scope>NUCLEOTIDE SEQUENCE [LARGE SCALE GENOMIC DNA]</scope>
    <source>
        <strain evidence="1 2">UG255</strain>
    </source>
</reference>
<gene>
    <name evidence="1" type="ORF">G6Y24_02520</name>
</gene>
<proteinExistence type="predicted"/>
<dbReference type="AlphaFoldDB" id="A0A6M1XNB5"/>
<organism evidence="1 2">
    <name type="scientific">Staphylococcus aureus</name>
    <dbReference type="NCBI Taxonomy" id="1280"/>
    <lineage>
        <taxon>Bacteria</taxon>
        <taxon>Bacillati</taxon>
        <taxon>Bacillota</taxon>
        <taxon>Bacilli</taxon>
        <taxon>Bacillales</taxon>
        <taxon>Staphylococcaceae</taxon>
        <taxon>Staphylococcus</taxon>
    </lineage>
</organism>
<comment type="caution">
    <text evidence="1">The sequence shown here is derived from an EMBL/GenBank/DDBJ whole genome shotgun (WGS) entry which is preliminary data.</text>
</comment>